<accession>A0A8S3G251</accession>
<dbReference type="EMBL" id="CAJOBJ010283878">
    <property type="protein sequence ID" value="CAF5146872.1"/>
    <property type="molecule type" value="Genomic_DNA"/>
</dbReference>
<dbReference type="Proteomes" id="UP000681720">
    <property type="component" value="Unassembled WGS sequence"/>
</dbReference>
<evidence type="ECO:0000313" key="1">
    <source>
        <dbReference type="EMBL" id="CAF5146872.1"/>
    </source>
</evidence>
<sequence length="45" mass="5293">MAEKIRRSGVQISQGRLFVSTLPSILEGFRRQQRCNFRLMLIRSL</sequence>
<name>A0A8S3G251_9BILA</name>
<evidence type="ECO:0000313" key="2">
    <source>
        <dbReference type="Proteomes" id="UP000681720"/>
    </source>
</evidence>
<protein>
    <submittedName>
        <fullName evidence="1">Uncharacterized protein</fullName>
    </submittedName>
</protein>
<dbReference type="AlphaFoldDB" id="A0A8S3G251"/>
<proteinExistence type="predicted"/>
<reference evidence="1" key="1">
    <citation type="submission" date="2021-02" db="EMBL/GenBank/DDBJ databases">
        <authorList>
            <person name="Nowell W R."/>
        </authorList>
    </citation>
    <scope>NUCLEOTIDE SEQUENCE</scope>
</reference>
<gene>
    <name evidence="1" type="ORF">GIL414_LOCUS64820</name>
</gene>
<feature type="non-terminal residue" evidence="1">
    <location>
        <position position="1"/>
    </location>
</feature>
<organism evidence="1 2">
    <name type="scientific">Rotaria magnacalcarata</name>
    <dbReference type="NCBI Taxonomy" id="392030"/>
    <lineage>
        <taxon>Eukaryota</taxon>
        <taxon>Metazoa</taxon>
        <taxon>Spiralia</taxon>
        <taxon>Gnathifera</taxon>
        <taxon>Rotifera</taxon>
        <taxon>Eurotatoria</taxon>
        <taxon>Bdelloidea</taxon>
        <taxon>Philodinida</taxon>
        <taxon>Philodinidae</taxon>
        <taxon>Rotaria</taxon>
    </lineage>
</organism>
<comment type="caution">
    <text evidence="1">The sequence shown here is derived from an EMBL/GenBank/DDBJ whole genome shotgun (WGS) entry which is preliminary data.</text>
</comment>